<evidence type="ECO:0000259" key="11">
    <source>
        <dbReference type="PROSITE" id="PS50011"/>
    </source>
</evidence>
<dbReference type="GO" id="GO:0005524">
    <property type="term" value="F:ATP binding"/>
    <property type="evidence" value="ECO:0007669"/>
    <property type="project" value="UniProtKB-UniRule"/>
</dbReference>
<accession>A0A8K0G3J4</accession>
<gene>
    <name evidence="12" type="ORF">ILUMI_21777</name>
</gene>
<evidence type="ECO:0000256" key="8">
    <source>
        <dbReference type="ARBA" id="ARBA00047899"/>
    </source>
</evidence>
<dbReference type="InterPro" id="IPR051334">
    <property type="entry name" value="SRPK"/>
</dbReference>
<dbReference type="PROSITE" id="PS00108">
    <property type="entry name" value="PROTEIN_KINASE_ST"/>
    <property type="match status" value="1"/>
</dbReference>
<dbReference type="AlphaFoldDB" id="A0A8K0G3J4"/>
<evidence type="ECO:0000256" key="7">
    <source>
        <dbReference type="ARBA" id="ARBA00022840"/>
    </source>
</evidence>
<organism evidence="12 13">
    <name type="scientific">Ignelater luminosus</name>
    <name type="common">Cucubano</name>
    <name type="synonym">Pyrophorus luminosus</name>
    <dbReference type="NCBI Taxonomy" id="2038154"/>
    <lineage>
        <taxon>Eukaryota</taxon>
        <taxon>Metazoa</taxon>
        <taxon>Ecdysozoa</taxon>
        <taxon>Arthropoda</taxon>
        <taxon>Hexapoda</taxon>
        <taxon>Insecta</taxon>
        <taxon>Pterygota</taxon>
        <taxon>Neoptera</taxon>
        <taxon>Endopterygota</taxon>
        <taxon>Coleoptera</taxon>
        <taxon>Polyphaga</taxon>
        <taxon>Elateriformia</taxon>
        <taxon>Elateroidea</taxon>
        <taxon>Elateridae</taxon>
        <taxon>Agrypninae</taxon>
        <taxon>Pyrophorini</taxon>
        <taxon>Ignelater</taxon>
    </lineage>
</organism>
<dbReference type="Proteomes" id="UP000801492">
    <property type="component" value="Unassembled WGS sequence"/>
</dbReference>
<dbReference type="InterPro" id="IPR036397">
    <property type="entry name" value="RNaseH_sf"/>
</dbReference>
<evidence type="ECO:0000256" key="10">
    <source>
        <dbReference type="PROSITE-ProRule" id="PRU10141"/>
    </source>
</evidence>
<evidence type="ECO:0000313" key="12">
    <source>
        <dbReference type="EMBL" id="KAF2884398.1"/>
    </source>
</evidence>
<dbReference type="Gene3D" id="1.10.510.10">
    <property type="entry name" value="Transferase(Phosphotransferase) domain 1"/>
    <property type="match status" value="1"/>
</dbReference>
<keyword evidence="3" id="KW-0723">Serine/threonine-protein kinase</keyword>
<dbReference type="InterPro" id="IPR011009">
    <property type="entry name" value="Kinase-like_dom_sf"/>
</dbReference>
<name>A0A8K0G3J4_IGNLU</name>
<dbReference type="InterPro" id="IPR036388">
    <property type="entry name" value="WH-like_DNA-bd_sf"/>
</dbReference>
<keyword evidence="4" id="KW-0808">Transferase</keyword>
<dbReference type="EC" id="2.7.11.1" evidence="2"/>
<dbReference type="InterPro" id="IPR000719">
    <property type="entry name" value="Prot_kinase_dom"/>
</dbReference>
<protein>
    <recommendedName>
        <fullName evidence="2">non-specific serine/threonine protein kinase</fullName>
        <ecNumber evidence="2">2.7.11.1</ecNumber>
    </recommendedName>
</protein>
<dbReference type="PROSITE" id="PS50011">
    <property type="entry name" value="PROTEIN_KINASE_DOM"/>
    <property type="match status" value="1"/>
</dbReference>
<dbReference type="Gene3D" id="3.30.200.20">
    <property type="entry name" value="Phosphorylase Kinase, domain 1"/>
    <property type="match status" value="1"/>
</dbReference>
<evidence type="ECO:0000313" key="13">
    <source>
        <dbReference type="Proteomes" id="UP000801492"/>
    </source>
</evidence>
<keyword evidence="5 10" id="KW-0547">Nucleotide-binding</keyword>
<keyword evidence="6" id="KW-0418">Kinase</keyword>
<dbReference type="InterPro" id="IPR009057">
    <property type="entry name" value="Homeodomain-like_sf"/>
</dbReference>
<comment type="catalytic activity">
    <reaction evidence="9">
        <text>L-seryl-[protein] + ATP = O-phospho-L-seryl-[protein] + ADP + H(+)</text>
        <dbReference type="Rhea" id="RHEA:17989"/>
        <dbReference type="Rhea" id="RHEA-COMP:9863"/>
        <dbReference type="Rhea" id="RHEA-COMP:11604"/>
        <dbReference type="ChEBI" id="CHEBI:15378"/>
        <dbReference type="ChEBI" id="CHEBI:29999"/>
        <dbReference type="ChEBI" id="CHEBI:30616"/>
        <dbReference type="ChEBI" id="CHEBI:83421"/>
        <dbReference type="ChEBI" id="CHEBI:456216"/>
        <dbReference type="EC" id="2.7.11.1"/>
    </reaction>
</comment>
<evidence type="ECO:0000256" key="9">
    <source>
        <dbReference type="ARBA" id="ARBA00048679"/>
    </source>
</evidence>
<evidence type="ECO:0000256" key="1">
    <source>
        <dbReference type="ARBA" id="ARBA00004123"/>
    </source>
</evidence>
<evidence type="ECO:0000256" key="4">
    <source>
        <dbReference type="ARBA" id="ARBA00022679"/>
    </source>
</evidence>
<keyword evidence="7 10" id="KW-0067">ATP-binding</keyword>
<dbReference type="GO" id="GO:0005634">
    <property type="term" value="C:nucleus"/>
    <property type="evidence" value="ECO:0007669"/>
    <property type="project" value="UniProtKB-SubCell"/>
</dbReference>
<dbReference type="EMBL" id="VTPC01090178">
    <property type="protein sequence ID" value="KAF2884398.1"/>
    <property type="molecule type" value="Genomic_DNA"/>
</dbReference>
<dbReference type="PANTHER" id="PTHR47634:SF9">
    <property type="entry name" value="PROTEIN KINASE DOMAIN-CONTAINING PROTEIN-RELATED"/>
    <property type="match status" value="1"/>
</dbReference>
<dbReference type="SUPFAM" id="SSF46689">
    <property type="entry name" value="Homeodomain-like"/>
    <property type="match status" value="1"/>
</dbReference>
<comment type="subcellular location">
    <subcellularLocation>
        <location evidence="1">Nucleus</location>
    </subcellularLocation>
</comment>
<evidence type="ECO:0000256" key="5">
    <source>
        <dbReference type="ARBA" id="ARBA00022741"/>
    </source>
</evidence>
<feature type="binding site" evidence="10">
    <location>
        <position position="98"/>
    </location>
    <ligand>
        <name>ATP</name>
        <dbReference type="ChEBI" id="CHEBI:30616"/>
    </ligand>
</feature>
<dbReference type="GO" id="GO:0003676">
    <property type="term" value="F:nucleic acid binding"/>
    <property type="evidence" value="ECO:0007669"/>
    <property type="project" value="InterPro"/>
</dbReference>
<dbReference type="PANTHER" id="PTHR47634">
    <property type="entry name" value="PROTEIN KINASE DOMAIN-CONTAINING PROTEIN-RELATED"/>
    <property type="match status" value="1"/>
</dbReference>
<dbReference type="GO" id="GO:0000245">
    <property type="term" value="P:spliceosomal complex assembly"/>
    <property type="evidence" value="ECO:0007669"/>
    <property type="project" value="TreeGrafter"/>
</dbReference>
<dbReference type="InterPro" id="IPR008271">
    <property type="entry name" value="Ser/Thr_kinase_AS"/>
</dbReference>
<evidence type="ECO:0000256" key="6">
    <source>
        <dbReference type="ARBA" id="ARBA00022777"/>
    </source>
</evidence>
<reference evidence="12" key="1">
    <citation type="submission" date="2019-08" db="EMBL/GenBank/DDBJ databases">
        <title>The genome of the North American firefly Photinus pyralis.</title>
        <authorList>
            <consortium name="Photinus pyralis genome working group"/>
            <person name="Fallon T.R."/>
            <person name="Sander Lower S.E."/>
            <person name="Weng J.-K."/>
        </authorList>
    </citation>
    <scope>NUCLEOTIDE SEQUENCE</scope>
    <source>
        <strain evidence="12">TRF0915ILg1</strain>
        <tissue evidence="12">Whole body</tissue>
    </source>
</reference>
<dbReference type="OrthoDB" id="6766065at2759"/>
<sequence>MLSRKQSSSCPPNFTSFRKSDALTLTTEQLKKISSEDDEEMEDIQDYKNGGFMPIELGQEIGPKKEFKILRKLGWGTFSTVWLCKNKLQQDESYYAIKIAKSSTVGRASTRREIQVLERIKTKDRNYVGYNRFVLFHNHFTEKSIYGKHSCLVNEMMGKSLLDLMNLSHCHGIHQQGVKLIIKQICEALRYLHEKCRVIHTDIKLENILVCAENSYFCNMAAYVEQFNKHGVVVPKSYMSALEWQKYKPGDSKQKKGLSSRKSIFRDDSYFVVPPKQTLRTPLFINPNIQIKLSDFGCAVFEKCRHPLVAQPSINRALEVIIQAPYSFPIDMWSVGCLAFELSTGECLFEAKSPPDFSSEEWQLCLIWKVLGSIPKSIALSGRRSLQFFDAAGNLKKPPTDTLKNWTIRHKLVKKYGWKFKDGLIFEDFIISLIEANPAIRAKASTAFNKQWLNDHQKHLRIGQIEKKLFVMEFKRNSVIALYLAGKSQSAIVRELEHIKVNRKFVYRTINRYNETGSVVKRYGGGPKKTATSPEMVRKVKKRLERNPRRSGNQMAKELNISQSSIRRILQNELQVKAYKKQKAHDLTPNQKKVRFERAKELLRLAASGEFPNIVFSDEKNFPIEQFVNTQNDRVYLTERTYENLKHRLVTRSNYPSQIMVWAAVTATGRSPLVFIEPGVKVNATYYRESVLEAALKPWARKQFGHADWTFQQDSAPAHKARVNQEWLKTNVPRFISSTQWISNSPDANPMDYSIWSILESKVRAKKHASMDALKQSLKREWAKIPLEHIRAACESFPGRLKAIIHAKGGHIEPK</sequence>
<dbReference type="Pfam" id="PF13565">
    <property type="entry name" value="HTH_32"/>
    <property type="match status" value="1"/>
</dbReference>
<keyword evidence="13" id="KW-1185">Reference proteome</keyword>
<dbReference type="GO" id="GO:0005737">
    <property type="term" value="C:cytoplasm"/>
    <property type="evidence" value="ECO:0007669"/>
    <property type="project" value="TreeGrafter"/>
</dbReference>
<comment type="catalytic activity">
    <reaction evidence="8">
        <text>L-threonyl-[protein] + ATP = O-phospho-L-threonyl-[protein] + ADP + H(+)</text>
        <dbReference type="Rhea" id="RHEA:46608"/>
        <dbReference type="Rhea" id="RHEA-COMP:11060"/>
        <dbReference type="Rhea" id="RHEA-COMP:11605"/>
        <dbReference type="ChEBI" id="CHEBI:15378"/>
        <dbReference type="ChEBI" id="CHEBI:30013"/>
        <dbReference type="ChEBI" id="CHEBI:30616"/>
        <dbReference type="ChEBI" id="CHEBI:61977"/>
        <dbReference type="ChEBI" id="CHEBI:456216"/>
        <dbReference type="EC" id="2.7.11.1"/>
    </reaction>
</comment>
<dbReference type="InterPro" id="IPR017441">
    <property type="entry name" value="Protein_kinase_ATP_BS"/>
</dbReference>
<dbReference type="SUPFAM" id="SSF56112">
    <property type="entry name" value="Protein kinase-like (PK-like)"/>
    <property type="match status" value="1"/>
</dbReference>
<dbReference type="GO" id="GO:0004674">
    <property type="term" value="F:protein serine/threonine kinase activity"/>
    <property type="evidence" value="ECO:0007669"/>
    <property type="project" value="UniProtKB-KW"/>
</dbReference>
<evidence type="ECO:0000256" key="2">
    <source>
        <dbReference type="ARBA" id="ARBA00012513"/>
    </source>
</evidence>
<proteinExistence type="predicted"/>
<feature type="domain" description="Protein kinase" evidence="11">
    <location>
        <begin position="67"/>
        <end position="453"/>
    </location>
</feature>
<comment type="caution">
    <text evidence="12">The sequence shown here is derived from an EMBL/GenBank/DDBJ whole genome shotgun (WGS) entry which is preliminary data.</text>
</comment>
<dbReference type="GO" id="GO:0050684">
    <property type="term" value="P:regulation of mRNA processing"/>
    <property type="evidence" value="ECO:0007669"/>
    <property type="project" value="TreeGrafter"/>
</dbReference>
<dbReference type="Pfam" id="PF00069">
    <property type="entry name" value="Pkinase"/>
    <property type="match status" value="2"/>
</dbReference>
<dbReference type="SMART" id="SM00220">
    <property type="entry name" value="S_TKc"/>
    <property type="match status" value="1"/>
</dbReference>
<dbReference type="PROSITE" id="PS00107">
    <property type="entry name" value="PROTEIN_KINASE_ATP"/>
    <property type="match status" value="1"/>
</dbReference>
<dbReference type="Gene3D" id="1.10.10.10">
    <property type="entry name" value="Winged helix-like DNA-binding domain superfamily/Winged helix DNA-binding domain"/>
    <property type="match status" value="1"/>
</dbReference>
<evidence type="ECO:0000256" key="3">
    <source>
        <dbReference type="ARBA" id="ARBA00022527"/>
    </source>
</evidence>
<dbReference type="Gene3D" id="3.30.420.10">
    <property type="entry name" value="Ribonuclease H-like superfamily/Ribonuclease H"/>
    <property type="match status" value="1"/>
</dbReference>